<name>D5RJD4_9PROT</name>
<evidence type="ECO:0000259" key="1">
    <source>
        <dbReference type="Pfam" id="PF19305"/>
    </source>
</evidence>
<dbReference type="InterPro" id="IPR042188">
    <property type="entry name" value="MmgE/PrpD_sf_2"/>
</dbReference>
<reference evidence="2 3" key="1">
    <citation type="submission" date="2010-04" db="EMBL/GenBank/DDBJ databases">
        <authorList>
            <person name="Qin X."/>
            <person name="Bachman B."/>
            <person name="Battles P."/>
            <person name="Bell A."/>
            <person name="Bess C."/>
            <person name="Bickham C."/>
            <person name="Chaboub L."/>
            <person name="Chen D."/>
            <person name="Coyle M."/>
            <person name="Deiros D.R."/>
            <person name="Dinh H."/>
            <person name="Forbes L."/>
            <person name="Fowler G."/>
            <person name="Francisco L."/>
            <person name="Fu Q."/>
            <person name="Gubbala S."/>
            <person name="Hale W."/>
            <person name="Han Y."/>
            <person name="Hemphill L."/>
            <person name="Highlander S.K."/>
            <person name="Hirani K."/>
            <person name="Hogues M."/>
            <person name="Jackson L."/>
            <person name="Jakkamsetti A."/>
            <person name="Javaid M."/>
            <person name="Jiang H."/>
            <person name="Korchina V."/>
            <person name="Kovar C."/>
            <person name="Lara F."/>
            <person name="Lee S."/>
            <person name="Mata R."/>
            <person name="Mathew T."/>
            <person name="Moen C."/>
            <person name="Morales K."/>
            <person name="Munidasa M."/>
            <person name="Nazareth L."/>
            <person name="Ngo R."/>
            <person name="Nguyen L."/>
            <person name="Okwuonu G."/>
            <person name="Ongeri F."/>
            <person name="Patil S."/>
            <person name="Petrosino J."/>
            <person name="Pham C."/>
            <person name="Pham P."/>
            <person name="Pu L.-L."/>
            <person name="Puazo M."/>
            <person name="Raj R."/>
            <person name="Reid J."/>
            <person name="Rouhana J."/>
            <person name="Saada N."/>
            <person name="Shang Y."/>
            <person name="Simmons D."/>
            <person name="Thornton R."/>
            <person name="Warren J."/>
            <person name="Weissenberger G."/>
            <person name="Zhang J."/>
            <person name="Zhang L."/>
            <person name="Zhou C."/>
            <person name="Zhu D."/>
            <person name="Muzny D."/>
            <person name="Worley K."/>
            <person name="Gibbs R."/>
        </authorList>
    </citation>
    <scope>NUCLEOTIDE SEQUENCE [LARGE SCALE GENOMIC DNA]</scope>
    <source>
        <strain evidence="2 3">ATCC 49957</strain>
    </source>
</reference>
<dbReference type="InterPro" id="IPR005656">
    <property type="entry name" value="MmgE_PrpD"/>
</dbReference>
<dbReference type="PANTHER" id="PTHR16943:SF8">
    <property type="entry name" value="2-METHYLCITRATE DEHYDRATASE"/>
    <property type="match status" value="1"/>
</dbReference>
<dbReference type="InterPro" id="IPR036148">
    <property type="entry name" value="MmgE/PrpD_sf"/>
</dbReference>
<dbReference type="Proteomes" id="UP000005324">
    <property type="component" value="Unassembled WGS sequence"/>
</dbReference>
<dbReference type="Gene3D" id="3.30.1330.120">
    <property type="entry name" value="2-methylcitrate dehydratase PrpD"/>
    <property type="match status" value="1"/>
</dbReference>
<sequence>AALDGPAGLFAAAGATPPAALPLFAEGDAELRHVFRKALPLCNFAQTPAQAAQRLRHQAGAIDPDDIAAIRIRASEAAVRYPGCDGTGPFQRVLQAKMSIRFCVAAALLHGAVEERHFALPADPALLRLVALASLEIDPEATAAFPSRQGAEVSLTLRDGRQLAAALPDLEPADAARVQQRFAAAA</sequence>
<dbReference type="EMBL" id="ADVL01000195">
    <property type="protein sequence ID" value="EFH12585.1"/>
    <property type="molecule type" value="Genomic_DNA"/>
</dbReference>
<dbReference type="Pfam" id="PF19305">
    <property type="entry name" value="MmgE_PrpD_C"/>
    <property type="match status" value="1"/>
</dbReference>
<gene>
    <name evidence="2" type="ORF">HMPREF0731_1194</name>
</gene>
<dbReference type="InterPro" id="IPR045337">
    <property type="entry name" value="MmgE_PrpD_C"/>
</dbReference>
<dbReference type="PANTHER" id="PTHR16943">
    <property type="entry name" value="2-METHYLCITRATE DEHYDRATASE-RELATED"/>
    <property type="match status" value="1"/>
</dbReference>
<feature type="domain" description="MmgE/PrpD C-terminal" evidence="1">
    <location>
        <begin position="40"/>
        <end position="164"/>
    </location>
</feature>
<evidence type="ECO:0000313" key="3">
    <source>
        <dbReference type="Proteomes" id="UP000005324"/>
    </source>
</evidence>
<evidence type="ECO:0000313" key="2">
    <source>
        <dbReference type="EMBL" id="EFH12585.1"/>
    </source>
</evidence>
<protein>
    <recommendedName>
        <fullName evidence="1">MmgE/PrpD C-terminal domain-containing protein</fullName>
    </recommendedName>
</protein>
<keyword evidence="3" id="KW-1185">Reference proteome</keyword>
<proteinExistence type="predicted"/>
<feature type="non-terminal residue" evidence="2">
    <location>
        <position position="1"/>
    </location>
</feature>
<accession>D5RJD4</accession>
<dbReference type="SUPFAM" id="SSF103378">
    <property type="entry name" value="2-methylcitrate dehydratase PrpD"/>
    <property type="match status" value="1"/>
</dbReference>
<dbReference type="GO" id="GO:0016829">
    <property type="term" value="F:lyase activity"/>
    <property type="evidence" value="ECO:0007669"/>
    <property type="project" value="InterPro"/>
</dbReference>
<dbReference type="AlphaFoldDB" id="D5RJD4"/>
<feature type="non-terminal residue" evidence="2">
    <location>
        <position position="186"/>
    </location>
</feature>
<organism evidence="2 3">
    <name type="scientific">Pseudoroseomonas cervicalis ATCC 49957</name>
    <dbReference type="NCBI Taxonomy" id="525371"/>
    <lineage>
        <taxon>Bacteria</taxon>
        <taxon>Pseudomonadati</taxon>
        <taxon>Pseudomonadota</taxon>
        <taxon>Alphaproteobacteria</taxon>
        <taxon>Acetobacterales</taxon>
        <taxon>Roseomonadaceae</taxon>
        <taxon>Roseomonas</taxon>
    </lineage>
</organism>
<comment type="caution">
    <text evidence="2">The sequence shown here is derived from an EMBL/GenBank/DDBJ whole genome shotgun (WGS) entry which is preliminary data.</text>
</comment>